<dbReference type="SUPFAM" id="SSF103473">
    <property type="entry name" value="MFS general substrate transporter"/>
    <property type="match status" value="2"/>
</dbReference>
<feature type="transmembrane region" description="Helical" evidence="2">
    <location>
        <begin position="134"/>
        <end position="152"/>
    </location>
</feature>
<protein>
    <recommendedName>
        <fullName evidence="5">Major facilitator superfamily (MFS) profile domain-containing protein</fullName>
    </recommendedName>
</protein>
<dbReference type="InterPro" id="IPR036259">
    <property type="entry name" value="MFS_trans_sf"/>
</dbReference>
<organism evidence="3 4">
    <name type="scientific">Silurus meridionalis</name>
    <name type="common">Southern catfish</name>
    <name type="synonym">Silurus soldatovi meridionalis</name>
    <dbReference type="NCBI Taxonomy" id="175797"/>
    <lineage>
        <taxon>Eukaryota</taxon>
        <taxon>Metazoa</taxon>
        <taxon>Chordata</taxon>
        <taxon>Craniata</taxon>
        <taxon>Vertebrata</taxon>
        <taxon>Euteleostomi</taxon>
        <taxon>Actinopterygii</taxon>
        <taxon>Neopterygii</taxon>
        <taxon>Teleostei</taxon>
        <taxon>Ostariophysi</taxon>
        <taxon>Siluriformes</taxon>
        <taxon>Siluridae</taxon>
        <taxon>Silurus</taxon>
    </lineage>
</organism>
<evidence type="ECO:0000313" key="4">
    <source>
        <dbReference type="Proteomes" id="UP000606274"/>
    </source>
</evidence>
<feature type="transmembrane region" description="Helical" evidence="2">
    <location>
        <begin position="263"/>
        <end position="289"/>
    </location>
</feature>
<evidence type="ECO:0000256" key="2">
    <source>
        <dbReference type="SAM" id="Phobius"/>
    </source>
</evidence>
<dbReference type="AlphaFoldDB" id="A0A8T0AA77"/>
<comment type="caution">
    <text evidence="3">The sequence shown here is derived from an EMBL/GenBank/DDBJ whole genome shotgun (WGS) entry which is preliminary data.</text>
</comment>
<dbReference type="PANTHER" id="PTHR11360">
    <property type="entry name" value="MONOCARBOXYLATE TRANSPORTER"/>
    <property type="match status" value="1"/>
</dbReference>
<dbReference type="Proteomes" id="UP000606274">
    <property type="component" value="Unassembled WGS sequence"/>
</dbReference>
<gene>
    <name evidence="3" type="ORF">HF521_014618</name>
</gene>
<dbReference type="GO" id="GO:0016020">
    <property type="term" value="C:membrane"/>
    <property type="evidence" value="ECO:0007669"/>
    <property type="project" value="UniProtKB-SubCell"/>
</dbReference>
<dbReference type="PANTHER" id="PTHR11360:SF84">
    <property type="entry name" value="MAJOR FACILITATOR SUPERFAMILY (MFS) PROFILE DOMAIN-CONTAINING PROTEIN"/>
    <property type="match status" value="1"/>
</dbReference>
<comment type="subcellular location">
    <subcellularLocation>
        <location evidence="1">Membrane</location>
        <topology evidence="1">Multi-pass membrane protein</topology>
    </subcellularLocation>
</comment>
<sequence>MNEDSLEIPDGGYGWVVVLSAFFSRGLTTAVLKNFGLFFLEIQNYYNVLTSTVSWVTSISIAMFHLGAPLAGGLGVYVTQRGVMMIGGVLAVSGMIFASLNLGLPWLYLSLGVLQETKEVTCKRFVRPLICSNLLSGMYSVIINLLVCGVLMKPLKPQASSQTPTLMVVSTSKNIRCSLIQRPELLLYIAFAILAAFGFFIPPLFLVPYGNHKGIEQYWAAILLSILSLADLLGRLACGWLILAVASVLLGVVVLLLPLPHAYWPVVAFTTLYGFLFGCVVAVHITSIVDIVGLECFDSALGLFMLLRTIGAFIAPPASGWLVDWTGEFSTAFYPAGLCFILSAVFVVMVDRLVVRKNNDLVKVADAAADSETGQIKGIDHLEL</sequence>
<keyword evidence="2" id="KW-0812">Transmembrane</keyword>
<feature type="transmembrane region" description="Helical" evidence="2">
    <location>
        <begin position="329"/>
        <end position="350"/>
    </location>
</feature>
<accession>A0A8T0AA77</accession>
<name>A0A8T0AA77_SILME</name>
<feature type="transmembrane region" description="Helical" evidence="2">
    <location>
        <begin position="12"/>
        <end position="32"/>
    </location>
</feature>
<reference evidence="3" key="1">
    <citation type="submission" date="2020-08" db="EMBL/GenBank/DDBJ databases">
        <title>Chromosome-level assembly of Southern catfish (Silurus meridionalis) provides insights into visual adaptation to the nocturnal and benthic lifestyles.</title>
        <authorList>
            <person name="Zhang Y."/>
            <person name="Wang D."/>
            <person name="Peng Z."/>
        </authorList>
    </citation>
    <scope>NUCLEOTIDE SEQUENCE</scope>
    <source>
        <strain evidence="3">SWU-2019-XX</strain>
        <tissue evidence="3">Muscle</tissue>
    </source>
</reference>
<keyword evidence="4" id="KW-1185">Reference proteome</keyword>
<feature type="transmembrane region" description="Helical" evidence="2">
    <location>
        <begin position="217"/>
        <end position="233"/>
    </location>
</feature>
<feature type="transmembrane region" description="Helical" evidence="2">
    <location>
        <begin position="301"/>
        <end position="323"/>
    </location>
</feature>
<evidence type="ECO:0000313" key="3">
    <source>
        <dbReference type="EMBL" id="KAF7687390.1"/>
    </source>
</evidence>
<dbReference type="Gene3D" id="1.20.1250.20">
    <property type="entry name" value="MFS general substrate transporter like domains"/>
    <property type="match status" value="1"/>
</dbReference>
<dbReference type="GO" id="GO:0008028">
    <property type="term" value="F:monocarboxylic acid transmembrane transporter activity"/>
    <property type="evidence" value="ECO:0007669"/>
    <property type="project" value="TreeGrafter"/>
</dbReference>
<dbReference type="EMBL" id="JABFDY010000027">
    <property type="protein sequence ID" value="KAF7687390.1"/>
    <property type="molecule type" value="Genomic_DNA"/>
</dbReference>
<evidence type="ECO:0000256" key="1">
    <source>
        <dbReference type="ARBA" id="ARBA00004141"/>
    </source>
</evidence>
<proteinExistence type="predicted"/>
<dbReference type="InterPro" id="IPR050327">
    <property type="entry name" value="Proton-linked_MCT"/>
</dbReference>
<evidence type="ECO:0008006" key="5">
    <source>
        <dbReference type="Google" id="ProtNLM"/>
    </source>
</evidence>
<keyword evidence="2" id="KW-1133">Transmembrane helix</keyword>
<feature type="transmembrane region" description="Helical" evidence="2">
    <location>
        <begin position="185"/>
        <end position="205"/>
    </location>
</feature>
<keyword evidence="2" id="KW-0472">Membrane</keyword>
<feature type="transmembrane region" description="Helical" evidence="2">
    <location>
        <begin position="85"/>
        <end position="108"/>
    </location>
</feature>
<feature type="transmembrane region" description="Helical" evidence="2">
    <location>
        <begin position="240"/>
        <end position="257"/>
    </location>
</feature>
<feature type="transmembrane region" description="Helical" evidence="2">
    <location>
        <begin position="52"/>
        <end position="78"/>
    </location>
</feature>